<protein>
    <recommendedName>
        <fullName evidence="4">Large ribosomal subunit protein eL22</fullName>
    </recommendedName>
    <alternativeName>
        <fullName evidence="5">60S ribosomal protein L22</fullName>
    </alternativeName>
</protein>
<sequence length="131" mass="14523">MSRGGSGVAGGGAKGGGKKKGSTFTIDCAKPVEDKIMDIASLEKFLQERIKVSGGKAGNLGDSVTVTRDKNKITVVSDSNFSKRYLKYLTKKYLKKHNVRDWLRVIASNKDRNVYELRYFNIAENEGEEED</sequence>
<dbReference type="Pfam" id="PF01776">
    <property type="entry name" value="Ribosomal_L22e"/>
    <property type="match status" value="1"/>
</dbReference>
<keyword evidence="3" id="KW-0687">Ribonucleoprotein</keyword>
<dbReference type="Gene3D" id="3.30.1360.210">
    <property type="match status" value="1"/>
</dbReference>
<evidence type="ECO:0000256" key="6">
    <source>
        <dbReference type="SAM" id="MobiDB-lite"/>
    </source>
</evidence>
<dbReference type="FunFam" id="3.30.1360.210:FF:000002">
    <property type="entry name" value="60S ribosomal protein L22-2"/>
    <property type="match status" value="1"/>
</dbReference>
<reference evidence="7" key="2">
    <citation type="submission" date="2023-06" db="EMBL/GenBank/DDBJ databases">
        <authorList>
            <person name="Ma L."/>
            <person name="Liu K.-W."/>
            <person name="Li Z."/>
            <person name="Hsiao Y.-Y."/>
            <person name="Qi Y."/>
            <person name="Fu T."/>
            <person name="Tang G."/>
            <person name="Zhang D."/>
            <person name="Sun W.-H."/>
            <person name="Liu D.-K."/>
            <person name="Li Y."/>
            <person name="Chen G.-Z."/>
            <person name="Liu X.-D."/>
            <person name="Liao X.-Y."/>
            <person name="Jiang Y.-T."/>
            <person name="Yu X."/>
            <person name="Hao Y."/>
            <person name="Huang J."/>
            <person name="Zhao X.-W."/>
            <person name="Ke S."/>
            <person name="Chen Y.-Y."/>
            <person name="Wu W.-L."/>
            <person name="Hsu J.-L."/>
            <person name="Lin Y.-F."/>
            <person name="Huang M.-D."/>
            <person name="Li C.-Y."/>
            <person name="Huang L."/>
            <person name="Wang Z.-W."/>
            <person name="Zhao X."/>
            <person name="Zhong W.-Y."/>
            <person name="Peng D.-H."/>
            <person name="Ahmad S."/>
            <person name="Lan S."/>
            <person name="Zhang J.-S."/>
            <person name="Tsai W.-C."/>
            <person name="Van De Peer Y."/>
            <person name="Liu Z.-J."/>
        </authorList>
    </citation>
    <scope>NUCLEOTIDE SEQUENCE</scope>
    <source>
        <strain evidence="7">CP</strain>
        <tissue evidence="7">Leaves</tissue>
    </source>
</reference>
<dbReference type="GO" id="GO:0005840">
    <property type="term" value="C:ribosome"/>
    <property type="evidence" value="ECO:0007669"/>
    <property type="project" value="UniProtKB-KW"/>
</dbReference>
<evidence type="ECO:0000256" key="2">
    <source>
        <dbReference type="ARBA" id="ARBA00022980"/>
    </source>
</evidence>
<dbReference type="PANTHER" id="PTHR10064:SF0">
    <property type="entry name" value="FI24544P1-RELATED"/>
    <property type="match status" value="1"/>
</dbReference>
<feature type="region of interest" description="Disordered" evidence="6">
    <location>
        <begin position="1"/>
        <end position="23"/>
    </location>
</feature>
<dbReference type="GO" id="GO:0002181">
    <property type="term" value="P:cytoplasmic translation"/>
    <property type="evidence" value="ECO:0007669"/>
    <property type="project" value="TreeGrafter"/>
</dbReference>
<dbReference type="InterPro" id="IPR038526">
    <property type="entry name" value="Ribosomal_eL22_sf"/>
</dbReference>
<gene>
    <name evidence="7" type="primary">RPL22B</name>
    <name evidence="7" type="ORF">QJS10_CPB17g01284</name>
</gene>
<evidence type="ECO:0000256" key="3">
    <source>
        <dbReference type="ARBA" id="ARBA00023274"/>
    </source>
</evidence>
<organism evidence="7 8">
    <name type="scientific">Acorus calamus</name>
    <name type="common">Sweet flag</name>
    <dbReference type="NCBI Taxonomy" id="4465"/>
    <lineage>
        <taxon>Eukaryota</taxon>
        <taxon>Viridiplantae</taxon>
        <taxon>Streptophyta</taxon>
        <taxon>Embryophyta</taxon>
        <taxon>Tracheophyta</taxon>
        <taxon>Spermatophyta</taxon>
        <taxon>Magnoliopsida</taxon>
        <taxon>Liliopsida</taxon>
        <taxon>Acoraceae</taxon>
        <taxon>Acorus</taxon>
    </lineage>
</organism>
<accession>A0AAV9CWF7</accession>
<evidence type="ECO:0000256" key="4">
    <source>
        <dbReference type="ARBA" id="ARBA00040613"/>
    </source>
</evidence>
<feature type="compositionally biased region" description="Gly residues" evidence="6">
    <location>
        <begin position="1"/>
        <end position="15"/>
    </location>
</feature>
<evidence type="ECO:0000256" key="5">
    <source>
        <dbReference type="ARBA" id="ARBA00041214"/>
    </source>
</evidence>
<evidence type="ECO:0000313" key="8">
    <source>
        <dbReference type="Proteomes" id="UP001180020"/>
    </source>
</evidence>
<evidence type="ECO:0000313" key="7">
    <source>
        <dbReference type="EMBL" id="KAK1293165.1"/>
    </source>
</evidence>
<dbReference type="EMBL" id="JAUJYO010000017">
    <property type="protein sequence ID" value="KAK1293165.1"/>
    <property type="molecule type" value="Genomic_DNA"/>
</dbReference>
<dbReference type="PANTHER" id="PTHR10064">
    <property type="entry name" value="60S RIBOSOMAL PROTEIN L22"/>
    <property type="match status" value="1"/>
</dbReference>
<reference evidence="7" key="1">
    <citation type="journal article" date="2023" name="Nat. Commun.">
        <title>Diploid and tetraploid genomes of Acorus and the evolution of monocots.</title>
        <authorList>
            <person name="Ma L."/>
            <person name="Liu K.W."/>
            <person name="Li Z."/>
            <person name="Hsiao Y.Y."/>
            <person name="Qi Y."/>
            <person name="Fu T."/>
            <person name="Tang G.D."/>
            <person name="Zhang D."/>
            <person name="Sun W.H."/>
            <person name="Liu D.K."/>
            <person name="Li Y."/>
            <person name="Chen G.Z."/>
            <person name="Liu X.D."/>
            <person name="Liao X.Y."/>
            <person name="Jiang Y.T."/>
            <person name="Yu X."/>
            <person name="Hao Y."/>
            <person name="Huang J."/>
            <person name="Zhao X.W."/>
            <person name="Ke S."/>
            <person name="Chen Y.Y."/>
            <person name="Wu W.L."/>
            <person name="Hsu J.L."/>
            <person name="Lin Y.F."/>
            <person name="Huang M.D."/>
            <person name="Li C.Y."/>
            <person name="Huang L."/>
            <person name="Wang Z.W."/>
            <person name="Zhao X."/>
            <person name="Zhong W.Y."/>
            <person name="Peng D.H."/>
            <person name="Ahmad S."/>
            <person name="Lan S."/>
            <person name="Zhang J.S."/>
            <person name="Tsai W.C."/>
            <person name="Van de Peer Y."/>
            <person name="Liu Z.J."/>
        </authorList>
    </citation>
    <scope>NUCLEOTIDE SEQUENCE</scope>
    <source>
        <strain evidence="7">CP</strain>
    </source>
</reference>
<keyword evidence="2 7" id="KW-0689">Ribosomal protein</keyword>
<proteinExistence type="inferred from homology"/>
<dbReference type="GO" id="GO:0003735">
    <property type="term" value="F:structural constituent of ribosome"/>
    <property type="evidence" value="ECO:0007669"/>
    <property type="project" value="InterPro"/>
</dbReference>
<name>A0AAV9CWF7_ACOCL</name>
<dbReference type="Proteomes" id="UP001180020">
    <property type="component" value="Unassembled WGS sequence"/>
</dbReference>
<dbReference type="AlphaFoldDB" id="A0AAV9CWF7"/>
<comment type="caution">
    <text evidence="7">The sequence shown here is derived from an EMBL/GenBank/DDBJ whole genome shotgun (WGS) entry which is preliminary data.</text>
</comment>
<keyword evidence="8" id="KW-1185">Reference proteome</keyword>
<comment type="similarity">
    <text evidence="1">Belongs to the eukaryotic ribosomal protein eL22 family.</text>
</comment>
<dbReference type="GO" id="GO:0003723">
    <property type="term" value="F:RNA binding"/>
    <property type="evidence" value="ECO:0007669"/>
    <property type="project" value="TreeGrafter"/>
</dbReference>
<dbReference type="GO" id="GO:1990904">
    <property type="term" value="C:ribonucleoprotein complex"/>
    <property type="evidence" value="ECO:0007669"/>
    <property type="project" value="UniProtKB-KW"/>
</dbReference>
<dbReference type="InterPro" id="IPR002671">
    <property type="entry name" value="Ribosomal_eL22"/>
</dbReference>
<evidence type="ECO:0000256" key="1">
    <source>
        <dbReference type="ARBA" id="ARBA00007817"/>
    </source>
</evidence>